<dbReference type="InterPro" id="IPR006115">
    <property type="entry name" value="6PGDH_NADP-bd"/>
</dbReference>
<accession>A0AAW5K4W8</accession>
<dbReference type="PIRSF" id="PIRSF000103">
    <property type="entry name" value="HIBADH"/>
    <property type="match status" value="1"/>
</dbReference>
<dbReference type="Pfam" id="PF14833">
    <property type="entry name" value="NAD_binding_11"/>
    <property type="match status" value="1"/>
</dbReference>
<dbReference type="InterPro" id="IPR015815">
    <property type="entry name" value="HIBADH-related"/>
</dbReference>
<keyword evidence="2" id="KW-0520">NAD</keyword>
<sequence>MKISFAGLGKMGAPIAMNLAKGGDELTVFDINESNLAKFSGLKNVKTTGNTDDICEAGVIFLCLPNGDIVKKTALGPNGLISKMKKGAVLADLSTISWKAAMDVAEGCAETGIEFMDCPISGMEARAIDGTLTVMCGGKEETFRRIEPLLKMIGTNILYMGKNGAGQLTKLINQLLFDINAAAIAEVVPMAALMGLDPEKTASVINSGTGRSYASEFFLPRALEGNFSEGYAMKNAYKDLVSAAEISASQSIPMPVLAAATATYQQALRSGYGELGKGAMIKVFEKLLGTEFRKG</sequence>
<gene>
    <name evidence="6" type="ORF">NE630_13625</name>
</gene>
<feature type="domain" description="3-hydroxyisobutyrate dehydrogenase-like NAD-binding" evidence="5">
    <location>
        <begin position="164"/>
        <end position="283"/>
    </location>
</feature>
<evidence type="ECO:0000256" key="3">
    <source>
        <dbReference type="PIRSR" id="PIRSR000103-1"/>
    </source>
</evidence>
<dbReference type="RefSeq" id="WP_008709760.1">
    <property type="nucleotide sequence ID" value="NZ_CABKQM010000004.1"/>
</dbReference>
<reference evidence="6 7" key="1">
    <citation type="submission" date="2022-06" db="EMBL/GenBank/DDBJ databases">
        <title>Isolation of gut microbiota from human fecal samples.</title>
        <authorList>
            <person name="Pamer E.G."/>
            <person name="Barat B."/>
            <person name="Waligurski E."/>
            <person name="Medina S."/>
            <person name="Paddock L."/>
            <person name="Mostad J."/>
        </authorList>
    </citation>
    <scope>NUCLEOTIDE SEQUENCE [LARGE SCALE GENOMIC DNA]</scope>
    <source>
        <strain evidence="6 7">DFI.9.90</strain>
    </source>
</reference>
<dbReference type="InterPro" id="IPR008927">
    <property type="entry name" value="6-PGluconate_DH-like_C_sf"/>
</dbReference>
<evidence type="ECO:0000256" key="1">
    <source>
        <dbReference type="ARBA" id="ARBA00023002"/>
    </source>
</evidence>
<dbReference type="EMBL" id="JANFYT010000038">
    <property type="protein sequence ID" value="MCQ4815472.1"/>
    <property type="molecule type" value="Genomic_DNA"/>
</dbReference>
<evidence type="ECO:0000313" key="6">
    <source>
        <dbReference type="EMBL" id="MCQ4815472.1"/>
    </source>
</evidence>
<dbReference type="InterPro" id="IPR029154">
    <property type="entry name" value="HIBADH-like_NADP-bd"/>
</dbReference>
<dbReference type="GO" id="GO:0050661">
    <property type="term" value="F:NADP binding"/>
    <property type="evidence" value="ECO:0007669"/>
    <property type="project" value="InterPro"/>
</dbReference>
<evidence type="ECO:0000256" key="2">
    <source>
        <dbReference type="ARBA" id="ARBA00023027"/>
    </source>
</evidence>
<proteinExistence type="predicted"/>
<dbReference type="Gene3D" id="3.40.50.720">
    <property type="entry name" value="NAD(P)-binding Rossmann-like Domain"/>
    <property type="match status" value="1"/>
</dbReference>
<dbReference type="SUPFAM" id="SSF51735">
    <property type="entry name" value="NAD(P)-binding Rossmann-fold domains"/>
    <property type="match status" value="1"/>
</dbReference>
<dbReference type="GO" id="GO:0051287">
    <property type="term" value="F:NAD binding"/>
    <property type="evidence" value="ECO:0007669"/>
    <property type="project" value="InterPro"/>
</dbReference>
<evidence type="ECO:0000259" key="5">
    <source>
        <dbReference type="Pfam" id="PF14833"/>
    </source>
</evidence>
<dbReference type="Pfam" id="PF03446">
    <property type="entry name" value="NAD_binding_2"/>
    <property type="match status" value="1"/>
</dbReference>
<keyword evidence="1" id="KW-0560">Oxidoreductase</keyword>
<protein>
    <submittedName>
        <fullName evidence="6">NAD(P)-dependent oxidoreductase</fullName>
    </submittedName>
</protein>
<dbReference type="PANTHER" id="PTHR43060:SF15">
    <property type="entry name" value="3-HYDROXYISOBUTYRATE DEHYDROGENASE-LIKE 1, MITOCHONDRIAL-RELATED"/>
    <property type="match status" value="1"/>
</dbReference>
<dbReference type="Gene3D" id="1.10.1040.10">
    <property type="entry name" value="N-(1-d-carboxylethyl)-l-norvaline Dehydrogenase, domain 2"/>
    <property type="match status" value="1"/>
</dbReference>
<dbReference type="PANTHER" id="PTHR43060">
    <property type="entry name" value="3-HYDROXYISOBUTYRATE DEHYDROGENASE-LIKE 1, MITOCHONDRIAL-RELATED"/>
    <property type="match status" value="1"/>
</dbReference>
<name>A0AAW5K4W8_9BACT</name>
<dbReference type="AlphaFoldDB" id="A0AAW5K4W8"/>
<evidence type="ECO:0000259" key="4">
    <source>
        <dbReference type="Pfam" id="PF03446"/>
    </source>
</evidence>
<evidence type="ECO:0000313" key="7">
    <source>
        <dbReference type="Proteomes" id="UP001205919"/>
    </source>
</evidence>
<dbReference type="GO" id="GO:0016491">
    <property type="term" value="F:oxidoreductase activity"/>
    <property type="evidence" value="ECO:0007669"/>
    <property type="project" value="UniProtKB-KW"/>
</dbReference>
<feature type="active site" evidence="3">
    <location>
        <position position="170"/>
    </location>
</feature>
<keyword evidence="7" id="KW-1185">Reference proteome</keyword>
<dbReference type="InterPro" id="IPR036291">
    <property type="entry name" value="NAD(P)-bd_dom_sf"/>
</dbReference>
<comment type="caution">
    <text evidence="6">The sequence shown here is derived from an EMBL/GenBank/DDBJ whole genome shotgun (WGS) entry which is preliminary data.</text>
</comment>
<dbReference type="InterPro" id="IPR013328">
    <property type="entry name" value="6PGD_dom2"/>
</dbReference>
<dbReference type="Proteomes" id="UP001205919">
    <property type="component" value="Unassembled WGS sequence"/>
</dbReference>
<dbReference type="SUPFAM" id="SSF48179">
    <property type="entry name" value="6-phosphogluconate dehydrogenase C-terminal domain-like"/>
    <property type="match status" value="1"/>
</dbReference>
<organism evidence="6 7">
    <name type="scientific">Cloacibacillus evryensis</name>
    <dbReference type="NCBI Taxonomy" id="508460"/>
    <lineage>
        <taxon>Bacteria</taxon>
        <taxon>Thermotogati</taxon>
        <taxon>Synergistota</taxon>
        <taxon>Synergistia</taxon>
        <taxon>Synergistales</taxon>
        <taxon>Synergistaceae</taxon>
        <taxon>Cloacibacillus</taxon>
    </lineage>
</organism>
<feature type="domain" description="6-phosphogluconate dehydrogenase NADP-binding" evidence="4">
    <location>
        <begin position="2"/>
        <end position="161"/>
    </location>
</feature>